<sequence length="575" mass="63789">MYYLISNAELTEDIAEKGHELCYQKHTLECRIHRILNWINNQLESKILDCHTVNRSRKIQLIKNSTDIDSGTLNQFSQPESSNFKIIVDAVFFQLYQTGIARVWKSLLEEWVNNGFAKHIVVLDRAGTAPKIPGIKYRNLLPYNYNDTVADREILQQVCDEEGASLFISSYYTTPTTTPSVFMAYDMIPEVMGWDMNNPMWREKHYGIEYASAHIAISQHTARDLVNCFPDISLESVTVAHCGVKSTFSPCQLEEINAFKSKYGITKPYFILVGVGSAYKNSILFFQALSQLSNSYGFDIVGTGSGGLLAPEFRAYTSGSIVHMLQLSDEELATAYSGAVALVYPSKYEGFGMPVIEAMACGCPVITCPNASIPEVAGKAAIYVDDSNVDELANALCDVQKPGIRNSLIAAGLAQAKKFSWLKMAETVSSALIDATLVSLNLKEINLIIFPDWSQPEELIGLELQRVMKAVATNTSSEKTTLLINTGNIPVEDAELFLSSVAMNLLVEEDLDVTEGLEISLVGNLADIQWEALLPNIYARIVLEHEDQQAIVQVQAENLPSRQLESLSNQLYVLQ</sequence>
<dbReference type="PANTHER" id="PTHR46401:SF2">
    <property type="entry name" value="GLYCOSYLTRANSFERASE WBBK-RELATED"/>
    <property type="match status" value="1"/>
</dbReference>
<dbReference type="CDD" id="cd03809">
    <property type="entry name" value="GT4_MtfB-like"/>
    <property type="match status" value="1"/>
</dbReference>
<keyword evidence="1" id="KW-0808">Transferase</keyword>
<comment type="caution">
    <text evidence="2">The sequence shown here is derived from an EMBL/GenBank/DDBJ whole genome shotgun (WGS) entry which is preliminary data.</text>
</comment>
<dbReference type="GO" id="GO:0016757">
    <property type="term" value="F:glycosyltransferase activity"/>
    <property type="evidence" value="ECO:0007669"/>
    <property type="project" value="TreeGrafter"/>
</dbReference>
<dbReference type="Gene3D" id="3.40.50.2000">
    <property type="entry name" value="Glycogen Phosphorylase B"/>
    <property type="match status" value="2"/>
</dbReference>
<name>A0A8J7CY20_DESMC</name>
<dbReference type="Pfam" id="PF13692">
    <property type="entry name" value="Glyco_trans_1_4"/>
    <property type="match status" value="1"/>
</dbReference>
<dbReference type="PANTHER" id="PTHR46401">
    <property type="entry name" value="GLYCOSYLTRANSFERASE WBBK-RELATED"/>
    <property type="match status" value="1"/>
</dbReference>
<evidence type="ECO:0000256" key="1">
    <source>
        <dbReference type="ARBA" id="ARBA00022679"/>
    </source>
</evidence>
<dbReference type="AlphaFoldDB" id="A0A8J7CY20"/>
<proteinExistence type="predicted"/>
<keyword evidence="3" id="KW-1185">Reference proteome</keyword>
<protein>
    <submittedName>
        <fullName evidence="2">Glycosyltransferase</fullName>
    </submittedName>
</protein>
<dbReference type="Proteomes" id="UP000622533">
    <property type="component" value="Unassembled WGS sequence"/>
</dbReference>
<evidence type="ECO:0000313" key="2">
    <source>
        <dbReference type="EMBL" id="MBE9023268.1"/>
    </source>
</evidence>
<organism evidence="2 3">
    <name type="scientific">Desmonostoc muscorum LEGE 12446</name>
    <dbReference type="NCBI Taxonomy" id="1828758"/>
    <lineage>
        <taxon>Bacteria</taxon>
        <taxon>Bacillati</taxon>
        <taxon>Cyanobacteriota</taxon>
        <taxon>Cyanophyceae</taxon>
        <taxon>Nostocales</taxon>
        <taxon>Nostocaceae</taxon>
        <taxon>Desmonostoc</taxon>
    </lineage>
</organism>
<dbReference type="EMBL" id="JADEXS010000145">
    <property type="protein sequence ID" value="MBE9023268.1"/>
    <property type="molecule type" value="Genomic_DNA"/>
</dbReference>
<dbReference type="GO" id="GO:0009103">
    <property type="term" value="P:lipopolysaccharide biosynthetic process"/>
    <property type="evidence" value="ECO:0007669"/>
    <property type="project" value="TreeGrafter"/>
</dbReference>
<reference evidence="2" key="1">
    <citation type="submission" date="2020-10" db="EMBL/GenBank/DDBJ databases">
        <authorList>
            <person name="Castelo-Branco R."/>
            <person name="Eusebio N."/>
            <person name="Adriana R."/>
            <person name="Vieira A."/>
            <person name="Brugerolle De Fraissinette N."/>
            <person name="Rezende De Castro R."/>
            <person name="Schneider M.P."/>
            <person name="Vasconcelos V."/>
            <person name="Leao P.N."/>
        </authorList>
    </citation>
    <scope>NUCLEOTIDE SEQUENCE</scope>
    <source>
        <strain evidence="2">LEGE 12446</strain>
    </source>
</reference>
<evidence type="ECO:0000313" key="3">
    <source>
        <dbReference type="Proteomes" id="UP000622533"/>
    </source>
</evidence>
<accession>A0A8J7CY20</accession>
<dbReference type="SUPFAM" id="SSF53756">
    <property type="entry name" value="UDP-Glycosyltransferase/glycogen phosphorylase"/>
    <property type="match status" value="1"/>
</dbReference>
<gene>
    <name evidence="2" type="ORF">IQ276_12770</name>
</gene>